<sequence length="44" mass="4820">MCSPVGLNEMKSNIITEVPMQREVHVVSLLKWPNGAPMYGAAYG</sequence>
<dbReference type="Proteomes" id="UP000839052">
    <property type="component" value="Chromosome"/>
</dbReference>
<protein>
    <submittedName>
        <fullName evidence="1">Uncharacterized protein</fullName>
    </submittedName>
</protein>
<dbReference type="EMBL" id="OU912926">
    <property type="protein sequence ID" value="CAG9932532.1"/>
    <property type="molecule type" value="Genomic_DNA"/>
</dbReference>
<accession>A0ABN8AMS0</accession>
<proteinExistence type="predicted"/>
<keyword evidence="2" id="KW-1185">Reference proteome</keyword>
<reference evidence="1 2" key="1">
    <citation type="submission" date="2021-10" db="EMBL/GenBank/DDBJ databases">
        <authorList>
            <person name="Koch H."/>
        </authorList>
    </citation>
    <scope>NUCLEOTIDE SEQUENCE [LARGE SCALE GENOMIC DNA]</scope>
    <source>
        <strain evidence="1">6680</strain>
    </source>
</reference>
<evidence type="ECO:0000313" key="1">
    <source>
        <dbReference type="EMBL" id="CAG9932532.1"/>
    </source>
</evidence>
<gene>
    <name evidence="1" type="ORF">NTG6680_1279</name>
</gene>
<organism evidence="1 2">
    <name type="scientific">Candidatus Nitrotoga arctica</name>
    <dbReference type="NCBI Taxonomy" id="453162"/>
    <lineage>
        <taxon>Bacteria</taxon>
        <taxon>Pseudomonadati</taxon>
        <taxon>Pseudomonadota</taxon>
        <taxon>Betaproteobacteria</taxon>
        <taxon>Nitrosomonadales</taxon>
        <taxon>Gallionellaceae</taxon>
        <taxon>Candidatus Nitrotoga</taxon>
    </lineage>
</organism>
<name>A0ABN8AMS0_9PROT</name>
<evidence type="ECO:0000313" key="2">
    <source>
        <dbReference type="Proteomes" id="UP000839052"/>
    </source>
</evidence>